<dbReference type="EMBL" id="BSDD01000001">
    <property type="protein sequence ID" value="GLH69280.1"/>
    <property type="molecule type" value="Genomic_DNA"/>
</dbReference>
<dbReference type="Proteomes" id="UP001165089">
    <property type="component" value="Unassembled WGS sequence"/>
</dbReference>
<name>A0ABQ5Q3G1_9BACT</name>
<sequence>MDYAFKPGDRVRLTREGVTCYGGAWPHFVPQGQGGGTPGTVLLAEDRPHKPGAAPRPYYVRWDNGVENSYRVEDLEGVGAAPETVTDGGAAGNIVAFRRPG</sequence>
<proteinExistence type="predicted"/>
<accession>A0ABQ5Q3G1</accession>
<comment type="caution">
    <text evidence="1">The sequence shown here is derived from an EMBL/GenBank/DDBJ whole genome shotgun (WGS) entry which is preliminary data.</text>
</comment>
<reference evidence="1 2" key="1">
    <citation type="journal article" date="2023" name="Antonie Van Leeuwenhoek">
        <title>Mesoterricola silvestris gen. nov., sp. nov., Mesoterricola sediminis sp. nov., Geothrix oryzae sp. nov., Geothrix edaphica sp. nov., Geothrix rubra sp. nov., and Geothrix limicola sp. nov., six novel members of Acidobacteriota isolated from soils.</title>
        <authorList>
            <person name="Itoh H."/>
            <person name="Sugisawa Y."/>
            <person name="Mise K."/>
            <person name="Xu Z."/>
            <person name="Kuniyasu M."/>
            <person name="Ushijima N."/>
            <person name="Kawano K."/>
            <person name="Kobayashi E."/>
            <person name="Shiratori Y."/>
            <person name="Masuda Y."/>
            <person name="Senoo K."/>
        </authorList>
    </citation>
    <scope>NUCLEOTIDE SEQUENCE [LARGE SCALE GENOMIC DNA]</scope>
    <source>
        <strain evidence="1 2">Red803</strain>
    </source>
</reference>
<evidence type="ECO:0000313" key="2">
    <source>
        <dbReference type="Proteomes" id="UP001165089"/>
    </source>
</evidence>
<gene>
    <name evidence="1" type="ORF">GETHPA_08130</name>
</gene>
<organism evidence="1 2">
    <name type="scientific">Geothrix rubra</name>
    <dbReference type="NCBI Taxonomy" id="2927977"/>
    <lineage>
        <taxon>Bacteria</taxon>
        <taxon>Pseudomonadati</taxon>
        <taxon>Acidobacteriota</taxon>
        <taxon>Holophagae</taxon>
        <taxon>Holophagales</taxon>
        <taxon>Holophagaceae</taxon>
        <taxon>Geothrix</taxon>
    </lineage>
</organism>
<evidence type="ECO:0008006" key="3">
    <source>
        <dbReference type="Google" id="ProtNLM"/>
    </source>
</evidence>
<keyword evidence="2" id="KW-1185">Reference proteome</keyword>
<evidence type="ECO:0000313" key="1">
    <source>
        <dbReference type="EMBL" id="GLH69280.1"/>
    </source>
</evidence>
<dbReference type="RefSeq" id="WP_285723199.1">
    <property type="nucleotide sequence ID" value="NZ_BSDD01000001.1"/>
</dbReference>
<protein>
    <recommendedName>
        <fullName evidence="3">DUF1918 domain-containing protein</fullName>
    </recommendedName>
</protein>